<evidence type="ECO:0008006" key="5">
    <source>
        <dbReference type="Google" id="ProtNLM"/>
    </source>
</evidence>
<protein>
    <recommendedName>
        <fullName evidence="5">Fructose-2,6-bisphosphatase</fullName>
    </recommendedName>
</protein>
<dbReference type="InterPro" id="IPR013078">
    <property type="entry name" value="His_Pase_superF_clade-1"/>
</dbReference>
<comment type="caution">
    <text evidence="3">The sequence shown here is derived from an EMBL/GenBank/DDBJ whole genome shotgun (WGS) entry which is preliminary data.</text>
</comment>
<proteinExistence type="predicted"/>
<dbReference type="AlphaFoldDB" id="A0A0R2NYR9"/>
<dbReference type="EMBL" id="LIAS01000206">
    <property type="protein sequence ID" value="KRO28749.1"/>
    <property type="molecule type" value="Genomic_DNA"/>
</dbReference>
<reference evidence="3 4" key="1">
    <citation type="submission" date="2015-10" db="EMBL/GenBank/DDBJ databases">
        <title>Metagenome-Assembled Genomes uncover a global brackish microbiome.</title>
        <authorList>
            <person name="Hugerth L.W."/>
            <person name="Larsson J."/>
            <person name="Alneberg J."/>
            <person name="Lindh M.V."/>
            <person name="Legrand C."/>
            <person name="Pinhassi J."/>
            <person name="Andersson A.F."/>
        </authorList>
    </citation>
    <scope>NUCLEOTIDE SEQUENCE [LARGE SCALE GENOMIC DNA]</scope>
    <source>
        <strain evidence="3">BACL2 MAG-120802-bin41</strain>
    </source>
</reference>
<dbReference type="GO" id="GO:0045820">
    <property type="term" value="P:negative regulation of glycolytic process"/>
    <property type="evidence" value="ECO:0007669"/>
    <property type="project" value="TreeGrafter"/>
</dbReference>
<evidence type="ECO:0000256" key="1">
    <source>
        <dbReference type="ARBA" id="ARBA00022801"/>
    </source>
</evidence>
<evidence type="ECO:0000313" key="4">
    <source>
        <dbReference type="Proteomes" id="UP000053941"/>
    </source>
</evidence>
<dbReference type="PANTHER" id="PTHR46517">
    <property type="entry name" value="FRUCTOSE-2,6-BISPHOSPHATASE TIGAR"/>
    <property type="match status" value="1"/>
</dbReference>
<dbReference type="PANTHER" id="PTHR46517:SF1">
    <property type="entry name" value="FRUCTOSE-2,6-BISPHOSPHATASE TIGAR"/>
    <property type="match status" value="1"/>
</dbReference>
<accession>A0A0R2NYR9</accession>
<feature type="region of interest" description="Disordered" evidence="2">
    <location>
        <begin position="202"/>
        <end position="221"/>
    </location>
</feature>
<dbReference type="Proteomes" id="UP000053941">
    <property type="component" value="Unassembled WGS sequence"/>
</dbReference>
<evidence type="ECO:0000313" key="3">
    <source>
        <dbReference type="EMBL" id="KRO28749.1"/>
    </source>
</evidence>
<gene>
    <name evidence="3" type="ORF">ABR60_00435</name>
</gene>
<dbReference type="InterPro" id="IPR029033">
    <property type="entry name" value="His_PPase_superfam"/>
</dbReference>
<dbReference type="GO" id="GO:0043456">
    <property type="term" value="P:regulation of pentose-phosphate shunt"/>
    <property type="evidence" value="ECO:0007669"/>
    <property type="project" value="TreeGrafter"/>
</dbReference>
<sequence length="221" mass="24572">MTTFLLLRHAHSKANSAGILAGQLEGIGLSKDGYAQVEKLSTALNDLKIDRIISSPMQRCLETVENLAKSKKKRVSIDKRLIEMNYGSWSGEKLSKLSRMKDWKVIQSKPSTFRFPKGESFKELEARIESLLKQLSRKYPKETILLITHGDIVKIAASLTVGSGLDNFQKFAVDPCSLTTISWSAKSRTLISFNQKIVSVKGKKRKTRRSGNTLGGSKDVA</sequence>
<dbReference type="SUPFAM" id="SSF53254">
    <property type="entry name" value="Phosphoglycerate mutase-like"/>
    <property type="match status" value="1"/>
</dbReference>
<evidence type="ECO:0000256" key="2">
    <source>
        <dbReference type="SAM" id="MobiDB-lite"/>
    </source>
</evidence>
<dbReference type="GO" id="GO:0005829">
    <property type="term" value="C:cytosol"/>
    <property type="evidence" value="ECO:0007669"/>
    <property type="project" value="TreeGrafter"/>
</dbReference>
<dbReference type="SMART" id="SM00855">
    <property type="entry name" value="PGAM"/>
    <property type="match status" value="1"/>
</dbReference>
<dbReference type="InterPro" id="IPR051695">
    <property type="entry name" value="Phosphoglycerate_Mutase"/>
</dbReference>
<dbReference type="GO" id="GO:0004331">
    <property type="term" value="F:fructose-2,6-bisphosphate 2-phosphatase activity"/>
    <property type="evidence" value="ECO:0007669"/>
    <property type="project" value="TreeGrafter"/>
</dbReference>
<dbReference type="Gene3D" id="3.40.50.1240">
    <property type="entry name" value="Phosphoglycerate mutase-like"/>
    <property type="match status" value="1"/>
</dbReference>
<name>A0A0R2NYR9_9ACTN</name>
<keyword evidence="1" id="KW-0378">Hydrolase</keyword>
<organism evidence="3 4">
    <name type="scientific">Actinobacteria bacterium BACL2 MAG-120802-bin41</name>
    <dbReference type="NCBI Taxonomy" id="1655568"/>
    <lineage>
        <taxon>Bacteria</taxon>
        <taxon>Bacillati</taxon>
        <taxon>Actinomycetota</taxon>
        <taxon>Actinomycetes</taxon>
        <taxon>Actinomycetes incertae sedis</taxon>
        <taxon>ac1 cluster</taxon>
    </lineage>
</organism>
<dbReference type="CDD" id="cd07067">
    <property type="entry name" value="HP_PGM_like"/>
    <property type="match status" value="1"/>
</dbReference>
<dbReference type="Pfam" id="PF00300">
    <property type="entry name" value="His_Phos_1"/>
    <property type="match status" value="1"/>
</dbReference>